<dbReference type="Pfam" id="PF21948">
    <property type="entry name" value="LplA-B_cat"/>
    <property type="match status" value="1"/>
</dbReference>
<feature type="non-terminal residue" evidence="2">
    <location>
        <position position="187"/>
    </location>
</feature>
<dbReference type="AlphaFoldDB" id="A0A381QUH0"/>
<sequence length="187" mass="19512">MSSGLQWRVIHDGPCAGPHNMALDHALAVCSQQGQGVLRLYSWIEATVSFGRNEPARGLYDRTNAADQGIEFVRRPTGGRAVLHSHEVTYAIVVPVRALGGPRASYVEINRGLAEGLSSIGAAVTVTDHGKTLSPDAGACFGAPAPGEIIAGGKKLVGSAQLRVGDALLQHGSIIIDGDQSLLNQLT</sequence>
<dbReference type="Gene3D" id="3.30.930.10">
    <property type="entry name" value="Bira Bifunctional Protein, Domain 2"/>
    <property type="match status" value="1"/>
</dbReference>
<organism evidence="2">
    <name type="scientific">marine metagenome</name>
    <dbReference type="NCBI Taxonomy" id="408172"/>
    <lineage>
        <taxon>unclassified sequences</taxon>
        <taxon>metagenomes</taxon>
        <taxon>ecological metagenomes</taxon>
    </lineage>
</organism>
<dbReference type="InterPro" id="IPR045864">
    <property type="entry name" value="aa-tRNA-synth_II/BPL/LPL"/>
</dbReference>
<dbReference type="SUPFAM" id="SSF55681">
    <property type="entry name" value="Class II aaRS and biotin synthetases"/>
    <property type="match status" value="1"/>
</dbReference>
<proteinExistence type="predicted"/>
<dbReference type="PANTHER" id="PTHR43679">
    <property type="entry name" value="OCTANOYLTRANSFERASE LIPM-RELATED"/>
    <property type="match status" value="1"/>
</dbReference>
<feature type="domain" description="BPL/LPL catalytic" evidence="1">
    <location>
        <begin position="32"/>
        <end position="187"/>
    </location>
</feature>
<evidence type="ECO:0000259" key="1">
    <source>
        <dbReference type="PROSITE" id="PS51733"/>
    </source>
</evidence>
<dbReference type="PROSITE" id="PS51733">
    <property type="entry name" value="BPL_LPL_CATALYTIC"/>
    <property type="match status" value="1"/>
</dbReference>
<dbReference type="PANTHER" id="PTHR43679:SF2">
    <property type="entry name" value="OCTANOYL-[GCVH]:PROTEIN N-OCTANOYLTRANSFERASE"/>
    <property type="match status" value="1"/>
</dbReference>
<dbReference type="EMBL" id="UINC01001498">
    <property type="protein sequence ID" value="SUZ82239.1"/>
    <property type="molecule type" value="Genomic_DNA"/>
</dbReference>
<dbReference type="InterPro" id="IPR050664">
    <property type="entry name" value="Octanoyltrans_LipM/LipL"/>
</dbReference>
<protein>
    <recommendedName>
        <fullName evidence="1">BPL/LPL catalytic domain-containing protein</fullName>
    </recommendedName>
</protein>
<evidence type="ECO:0000313" key="2">
    <source>
        <dbReference type="EMBL" id="SUZ82239.1"/>
    </source>
</evidence>
<gene>
    <name evidence="2" type="ORF">METZ01_LOCUS35093</name>
</gene>
<name>A0A381QUH0_9ZZZZ</name>
<accession>A0A381QUH0</accession>
<reference evidence="2" key="1">
    <citation type="submission" date="2018-05" db="EMBL/GenBank/DDBJ databases">
        <authorList>
            <person name="Lanie J.A."/>
            <person name="Ng W.-L."/>
            <person name="Kazmierczak K.M."/>
            <person name="Andrzejewski T.M."/>
            <person name="Davidsen T.M."/>
            <person name="Wayne K.J."/>
            <person name="Tettelin H."/>
            <person name="Glass J.I."/>
            <person name="Rusch D."/>
            <person name="Podicherti R."/>
            <person name="Tsui H.-C.T."/>
            <person name="Winkler M.E."/>
        </authorList>
    </citation>
    <scope>NUCLEOTIDE SEQUENCE</scope>
</reference>
<dbReference type="InterPro" id="IPR004143">
    <property type="entry name" value="BPL_LPL_catalytic"/>
</dbReference>